<feature type="compositionally biased region" description="Basic residues" evidence="2">
    <location>
        <begin position="352"/>
        <end position="364"/>
    </location>
</feature>
<evidence type="ECO:0000259" key="4">
    <source>
        <dbReference type="PROSITE" id="PS51031"/>
    </source>
</evidence>
<proteinExistence type="predicted"/>
<feature type="domain" description="MADF" evidence="3">
    <location>
        <begin position="14"/>
        <end position="116"/>
    </location>
</feature>
<feature type="compositionally biased region" description="Basic and acidic residues" evidence="2">
    <location>
        <begin position="391"/>
        <end position="400"/>
    </location>
</feature>
<dbReference type="Pfam" id="PF02944">
    <property type="entry name" value="BESS"/>
    <property type="match status" value="1"/>
</dbReference>
<dbReference type="EMBL" id="JAHIBW010000031">
    <property type="protein sequence ID" value="KAG7295143.1"/>
    <property type="molecule type" value="Genomic_DNA"/>
</dbReference>
<feature type="region of interest" description="Disordered" evidence="2">
    <location>
        <begin position="316"/>
        <end position="402"/>
    </location>
</feature>
<evidence type="ECO:0008006" key="7">
    <source>
        <dbReference type="Google" id="ProtNLM"/>
    </source>
</evidence>
<evidence type="ECO:0000256" key="1">
    <source>
        <dbReference type="PROSITE-ProRule" id="PRU00371"/>
    </source>
</evidence>
<feature type="domain" description="BESS" evidence="4">
    <location>
        <begin position="243"/>
        <end position="282"/>
    </location>
</feature>
<dbReference type="Proteomes" id="UP000823941">
    <property type="component" value="Chromosome 31"/>
</dbReference>
<comment type="caution">
    <text evidence="5">The sequence shown here is derived from an EMBL/GenBank/DDBJ whole genome shotgun (WGS) entry which is preliminary data.</text>
</comment>
<evidence type="ECO:0000313" key="5">
    <source>
        <dbReference type="EMBL" id="KAG7295143.1"/>
    </source>
</evidence>
<dbReference type="InterPro" id="IPR004210">
    <property type="entry name" value="BESS_motif"/>
</dbReference>
<protein>
    <recommendedName>
        <fullName evidence="7">MADF domain-containing protein</fullName>
    </recommendedName>
</protein>
<reference evidence="5 6" key="1">
    <citation type="submission" date="2021-06" db="EMBL/GenBank/DDBJ databases">
        <title>A haploid diamondback moth (Plutella xylostella L.) genome assembly resolves 31 chromosomes and identifies a diamide resistance mutation.</title>
        <authorList>
            <person name="Ward C.M."/>
            <person name="Perry K.D."/>
            <person name="Baker G."/>
            <person name="Powis K."/>
            <person name="Heckel D.G."/>
            <person name="Baxter S.W."/>
        </authorList>
    </citation>
    <scope>NUCLEOTIDE SEQUENCE [LARGE SCALE GENOMIC DNA]</scope>
    <source>
        <strain evidence="5 6">LV</strain>
        <tissue evidence="5">Single pupa</tissue>
    </source>
</reference>
<name>A0ABQ7PQS6_PLUXY</name>
<dbReference type="PROSITE" id="PS51031">
    <property type="entry name" value="BESS"/>
    <property type="match status" value="1"/>
</dbReference>
<evidence type="ECO:0000256" key="2">
    <source>
        <dbReference type="SAM" id="MobiDB-lite"/>
    </source>
</evidence>
<dbReference type="InterPro" id="IPR006578">
    <property type="entry name" value="MADF-dom"/>
</dbReference>
<dbReference type="InterPro" id="IPR039353">
    <property type="entry name" value="TF_Adf1"/>
</dbReference>
<sequence>MVRNKDGDGIKSNLIISEVQKRPCLFDMNHPHYGDRAEKARCWEDVCETVVPGWSLLGLDHKFAAGREVQKRWRSIRDSYTKAYRQGKCELPEHCAAGSRRYQHHTQMAFLLTALKNRKPRLSQDRLDGTLSEISNSPQHSIPEDLTPKIKIETTEKPLDLKKPEAKSRAKKDKQQQTIDTPQPTIDTPKPTIENIEAAKIPPEVVEKANSMAIAESIMPAENKNASLEIKIDANTILPDDHFDDDKLFMNSLLPSFKKMDDDTRLLCRIEVLKIIRYALQGHKNLDSLRMAEQNSFRNGFNAAMMRKEEIIEISMNNNKNESTLSMTTRSADGSRPIRKRLSQSPAPSPPAKRRGPGRPRKIRPPPSDSDEDTPKRRAAKMKSLSSVEPRPSELDEELSRATSVAQLRTPLFMKMYNLERSKTAPALPNEQIALAIKTEPADIIHENQT</sequence>
<comment type="subcellular location">
    <subcellularLocation>
        <location evidence="1">Nucleus</location>
    </subcellularLocation>
</comment>
<accession>A0ABQ7PQS6</accession>
<dbReference type="PANTHER" id="PTHR12243:SF69">
    <property type="entry name" value="SI:CH73-59F11.3"/>
    <property type="match status" value="1"/>
</dbReference>
<dbReference type="SMART" id="SM00595">
    <property type="entry name" value="MADF"/>
    <property type="match status" value="1"/>
</dbReference>
<gene>
    <name evidence="5" type="ORF">JYU34_022098</name>
</gene>
<evidence type="ECO:0000313" key="6">
    <source>
        <dbReference type="Proteomes" id="UP000823941"/>
    </source>
</evidence>
<feature type="compositionally biased region" description="Polar residues" evidence="2">
    <location>
        <begin position="316"/>
        <end position="332"/>
    </location>
</feature>
<keyword evidence="1" id="KW-0539">Nucleus</keyword>
<feature type="compositionally biased region" description="Low complexity" evidence="2">
    <location>
        <begin position="176"/>
        <end position="190"/>
    </location>
</feature>
<evidence type="ECO:0000259" key="3">
    <source>
        <dbReference type="PROSITE" id="PS51029"/>
    </source>
</evidence>
<keyword evidence="6" id="KW-1185">Reference proteome</keyword>
<feature type="region of interest" description="Disordered" evidence="2">
    <location>
        <begin position="131"/>
        <end position="190"/>
    </location>
</feature>
<dbReference type="PROSITE" id="PS51029">
    <property type="entry name" value="MADF"/>
    <property type="match status" value="1"/>
</dbReference>
<feature type="compositionally biased region" description="Basic and acidic residues" evidence="2">
    <location>
        <begin position="142"/>
        <end position="168"/>
    </location>
</feature>
<dbReference type="PANTHER" id="PTHR12243">
    <property type="entry name" value="MADF DOMAIN TRANSCRIPTION FACTOR"/>
    <property type="match status" value="1"/>
</dbReference>
<organism evidence="5 6">
    <name type="scientific">Plutella xylostella</name>
    <name type="common">Diamondback moth</name>
    <name type="synonym">Plutella maculipennis</name>
    <dbReference type="NCBI Taxonomy" id="51655"/>
    <lineage>
        <taxon>Eukaryota</taxon>
        <taxon>Metazoa</taxon>
        <taxon>Ecdysozoa</taxon>
        <taxon>Arthropoda</taxon>
        <taxon>Hexapoda</taxon>
        <taxon>Insecta</taxon>
        <taxon>Pterygota</taxon>
        <taxon>Neoptera</taxon>
        <taxon>Endopterygota</taxon>
        <taxon>Lepidoptera</taxon>
        <taxon>Glossata</taxon>
        <taxon>Ditrysia</taxon>
        <taxon>Yponomeutoidea</taxon>
        <taxon>Plutellidae</taxon>
        <taxon>Plutella</taxon>
    </lineage>
</organism>
<dbReference type="Pfam" id="PF10545">
    <property type="entry name" value="MADF_DNA_bdg"/>
    <property type="match status" value="1"/>
</dbReference>